<organism evidence="1">
    <name type="scientific">bioreactor metagenome</name>
    <dbReference type="NCBI Taxonomy" id="1076179"/>
    <lineage>
        <taxon>unclassified sequences</taxon>
        <taxon>metagenomes</taxon>
        <taxon>ecological metagenomes</taxon>
    </lineage>
</organism>
<name>A0A645D9X6_9ZZZZ</name>
<sequence>MLLINISLKLSCRARRYTNSGVSIFDRNTINSVEPVPTSPSFKHCTNPVLPFSKHGVIRATNVSPIMNFEPEKDVRRSVIWIDDKLLLRPAISTKLYESAVGFLLFGLASIALKNGVIFQLSGIKPISDSINLTLSCPGKRK</sequence>
<evidence type="ECO:0000313" key="1">
    <source>
        <dbReference type="EMBL" id="MPM86081.1"/>
    </source>
</evidence>
<proteinExistence type="predicted"/>
<accession>A0A645D9X6</accession>
<comment type="caution">
    <text evidence="1">The sequence shown here is derived from an EMBL/GenBank/DDBJ whole genome shotgun (WGS) entry which is preliminary data.</text>
</comment>
<gene>
    <name evidence="1" type="ORF">SDC9_133164</name>
</gene>
<dbReference type="EMBL" id="VSSQ01034208">
    <property type="protein sequence ID" value="MPM86081.1"/>
    <property type="molecule type" value="Genomic_DNA"/>
</dbReference>
<reference evidence="1" key="1">
    <citation type="submission" date="2019-08" db="EMBL/GenBank/DDBJ databases">
        <authorList>
            <person name="Kucharzyk K."/>
            <person name="Murdoch R.W."/>
            <person name="Higgins S."/>
            <person name="Loffler F."/>
        </authorList>
    </citation>
    <scope>NUCLEOTIDE SEQUENCE</scope>
</reference>
<protein>
    <submittedName>
        <fullName evidence="1">Uncharacterized protein</fullName>
    </submittedName>
</protein>
<dbReference type="AlphaFoldDB" id="A0A645D9X6"/>